<feature type="compositionally biased region" description="Basic and acidic residues" evidence="1">
    <location>
        <begin position="517"/>
        <end position="526"/>
    </location>
</feature>
<dbReference type="SUPFAM" id="SSF55277">
    <property type="entry name" value="GYF domain"/>
    <property type="match status" value="1"/>
</dbReference>
<feature type="compositionally biased region" description="Basic and acidic residues" evidence="1">
    <location>
        <begin position="375"/>
        <end position="413"/>
    </location>
</feature>
<feature type="region of interest" description="Disordered" evidence="1">
    <location>
        <begin position="37"/>
        <end position="64"/>
    </location>
</feature>
<feature type="region of interest" description="Disordered" evidence="1">
    <location>
        <begin position="1"/>
        <end position="21"/>
    </location>
</feature>
<evidence type="ECO:0000259" key="2">
    <source>
        <dbReference type="PROSITE" id="PS50829"/>
    </source>
</evidence>
<gene>
    <name evidence="3" type="ORF">HJC23_008053</name>
</gene>
<feature type="domain" description="GYF" evidence="2">
    <location>
        <begin position="418"/>
        <end position="467"/>
    </location>
</feature>
<dbReference type="AlphaFoldDB" id="A0ABD3NKX6"/>
<accession>A0ABD3NKX6</accession>
<feature type="compositionally biased region" description="Low complexity" evidence="1">
    <location>
        <begin position="265"/>
        <end position="282"/>
    </location>
</feature>
<feature type="compositionally biased region" description="Basic and acidic residues" evidence="1">
    <location>
        <begin position="37"/>
        <end position="51"/>
    </location>
</feature>
<dbReference type="PANTHER" id="PTHR45691">
    <property type="entry name" value="PROTEIN DIAPHANOUS"/>
    <property type="match status" value="1"/>
</dbReference>
<dbReference type="PANTHER" id="PTHR45691:SF1">
    <property type="entry name" value="FH2 DOMAIN-CONTAINING PROTEIN 1-RELATED"/>
    <property type="match status" value="1"/>
</dbReference>
<feature type="compositionally biased region" description="Basic and acidic residues" evidence="1">
    <location>
        <begin position="353"/>
        <end position="362"/>
    </location>
</feature>
<dbReference type="EMBL" id="JABMIG020000485">
    <property type="protein sequence ID" value="KAL3776581.1"/>
    <property type="molecule type" value="Genomic_DNA"/>
</dbReference>
<evidence type="ECO:0000256" key="1">
    <source>
        <dbReference type="SAM" id="MobiDB-lite"/>
    </source>
</evidence>
<feature type="compositionally biased region" description="Basic and acidic residues" evidence="1">
    <location>
        <begin position="561"/>
        <end position="571"/>
    </location>
</feature>
<keyword evidence="4" id="KW-1185">Reference proteome</keyword>
<reference evidence="3 4" key="1">
    <citation type="journal article" date="2020" name="G3 (Bethesda)">
        <title>Improved Reference Genome for Cyclotella cryptica CCMP332, a Model for Cell Wall Morphogenesis, Salinity Adaptation, and Lipid Production in Diatoms (Bacillariophyta).</title>
        <authorList>
            <person name="Roberts W.R."/>
            <person name="Downey K.M."/>
            <person name="Ruck E.C."/>
            <person name="Traller J.C."/>
            <person name="Alverson A.J."/>
        </authorList>
    </citation>
    <scope>NUCLEOTIDE SEQUENCE [LARGE SCALE GENOMIC DNA]</scope>
    <source>
        <strain evidence="3 4">CCMP332</strain>
    </source>
</reference>
<dbReference type="InterPro" id="IPR051412">
    <property type="entry name" value="Formin_Homology_Diaphanous_sf"/>
</dbReference>
<feature type="compositionally biased region" description="Polar residues" evidence="1">
    <location>
        <begin position="199"/>
        <end position="211"/>
    </location>
</feature>
<dbReference type="Pfam" id="PF12622">
    <property type="entry name" value="NpwBP"/>
    <property type="match status" value="1"/>
</dbReference>
<sequence length="782" mass="86828">RKKELKKNKTTRIAARDAKVAATRSVDEIQAEISALERRRDRFGKGGHDGDDGGGGNDDTKGGLDSIQIKKLERLRKELKIVQAESSKRAELAAQQRIEEEKARLASMRTLEGVKALNESKYSLAERYASVYYDPVMNPYGVPPPGQPKLFYGRDGGTTMDLGQAVVPERWRDKMEDHDEQDTGDRKRKRLWDDAGGKQMQQDLTGNNQVITDPAPVEPMQQFPPPPPPPPPPPAAFPAPSLHLPPPPPPPMQPSNQLVQPFVLPAPSSSSHSAATTATAHSEINSLPPSPITSRLACIEKIKSKVLADIWASQEEMEYDETLDGIADYTQQQAQANEPYLPRWQRNKLKKKEKNDATDKYDPCCPSSDGYAVYRNREQIERQAVENRNRQKEQTDKRHQPLEEAHAPTHSEQYDPQTPTWYYRDNSSGAIQGPFPGVQMHAWKSAGFFPETTPVRRGKEGKFVSLGEIDFMAIPPPPPPPTAPCEGGDQEEQGLMNQGESGMSKEGTEDSFAMKEAGVDQPKEEESVSEEQYAPNHSLETMVAEPPPSDDENDDAEDNTEYAHADGREVDVCLPPPSDEVDVCIPPPSDDAEDTPELDICVPPPSDDEEDRPEVDLCLPPPSDDEEDRPEVDMCLPPPSDDEDGYDEVKEDPSAYYPPPGDEENVAHVPYPIDVEYPIPSDDAVPYPVDVEYPIEHSYAYPDTDEAYGAYEVPAVAPYPGAEITQTLDEQEQIGTKPPPMEIRKKKKYDGDKIVVSFVPSTVKRKGAASDKVKKSNLEEEK</sequence>
<feature type="non-terminal residue" evidence="3">
    <location>
        <position position="1"/>
    </location>
</feature>
<protein>
    <recommendedName>
        <fullName evidence="2">GYF domain-containing protein</fullName>
    </recommendedName>
</protein>
<feature type="region of interest" description="Disordered" evidence="1">
    <location>
        <begin position="336"/>
        <end position="418"/>
    </location>
</feature>
<dbReference type="Gene3D" id="3.30.1490.40">
    <property type="match status" value="1"/>
</dbReference>
<dbReference type="PROSITE" id="PS50829">
    <property type="entry name" value="GYF"/>
    <property type="match status" value="1"/>
</dbReference>
<feature type="compositionally biased region" description="Acidic residues" evidence="1">
    <location>
        <begin position="548"/>
        <end position="560"/>
    </location>
</feature>
<dbReference type="Proteomes" id="UP001516023">
    <property type="component" value="Unassembled WGS sequence"/>
</dbReference>
<evidence type="ECO:0000313" key="3">
    <source>
        <dbReference type="EMBL" id="KAL3776581.1"/>
    </source>
</evidence>
<feature type="compositionally biased region" description="Basic residues" evidence="1">
    <location>
        <begin position="1"/>
        <end position="10"/>
    </location>
</feature>
<feature type="compositionally biased region" description="Basic and acidic residues" evidence="1">
    <location>
        <begin position="169"/>
        <end position="196"/>
    </location>
</feature>
<dbReference type="Pfam" id="PF02213">
    <property type="entry name" value="GYF"/>
    <property type="match status" value="1"/>
</dbReference>
<proteinExistence type="predicted"/>
<organism evidence="3 4">
    <name type="scientific">Cyclotella cryptica</name>
    <dbReference type="NCBI Taxonomy" id="29204"/>
    <lineage>
        <taxon>Eukaryota</taxon>
        <taxon>Sar</taxon>
        <taxon>Stramenopiles</taxon>
        <taxon>Ochrophyta</taxon>
        <taxon>Bacillariophyta</taxon>
        <taxon>Coscinodiscophyceae</taxon>
        <taxon>Thalassiosirophycidae</taxon>
        <taxon>Stephanodiscales</taxon>
        <taxon>Stephanodiscaceae</taxon>
        <taxon>Cyclotella</taxon>
    </lineage>
</organism>
<evidence type="ECO:0000313" key="4">
    <source>
        <dbReference type="Proteomes" id="UP001516023"/>
    </source>
</evidence>
<dbReference type="InterPro" id="IPR003169">
    <property type="entry name" value="GYF"/>
</dbReference>
<comment type="caution">
    <text evidence="3">The sequence shown here is derived from an EMBL/GenBank/DDBJ whole genome shotgun (WGS) entry which is preliminary data.</text>
</comment>
<feature type="compositionally biased region" description="Pro residues" evidence="1">
    <location>
        <begin position="222"/>
        <end position="253"/>
    </location>
</feature>
<dbReference type="InterPro" id="IPR035445">
    <property type="entry name" value="GYF-like_dom_sf"/>
</dbReference>
<feature type="region of interest" description="Disordered" evidence="1">
    <location>
        <begin position="475"/>
        <end position="667"/>
    </location>
</feature>
<name>A0ABD3NKX6_9STRA</name>
<feature type="region of interest" description="Disordered" evidence="1">
    <location>
        <begin position="164"/>
        <end position="291"/>
    </location>
</feature>
<dbReference type="SMART" id="SM00444">
    <property type="entry name" value="GYF"/>
    <property type="match status" value="1"/>
</dbReference>